<keyword evidence="3" id="KW-1185">Reference proteome</keyword>
<dbReference type="PANTHER" id="PTHR11079">
    <property type="entry name" value="CYTOSINE DEAMINASE FAMILY MEMBER"/>
    <property type="match status" value="1"/>
</dbReference>
<dbReference type="Gene3D" id="3.40.140.10">
    <property type="entry name" value="Cytidine Deaminase, domain 2"/>
    <property type="match status" value="1"/>
</dbReference>
<dbReference type="PANTHER" id="PTHR11079:SF179">
    <property type="entry name" value="TRNA(ADENINE(34)) DEAMINASE, CHLOROPLASTIC"/>
    <property type="match status" value="1"/>
</dbReference>
<protein>
    <recommendedName>
        <fullName evidence="1">CMP/dCMP-type deaminase domain-containing protein</fullName>
    </recommendedName>
</protein>
<dbReference type="PROSITE" id="PS51747">
    <property type="entry name" value="CYT_DCMP_DEAMINASES_2"/>
    <property type="match status" value="1"/>
</dbReference>
<dbReference type="SUPFAM" id="SSF53927">
    <property type="entry name" value="Cytidine deaminase-like"/>
    <property type="match status" value="1"/>
</dbReference>
<comment type="caution">
    <text evidence="2">The sequence shown here is derived from an EMBL/GenBank/DDBJ whole genome shotgun (WGS) entry which is preliminary data.</text>
</comment>
<gene>
    <name evidence="2" type="ORF">JIG36_11575</name>
</gene>
<proteinExistence type="predicted"/>
<dbReference type="Pfam" id="PF00383">
    <property type="entry name" value="dCMP_cyt_deam_1"/>
    <property type="match status" value="1"/>
</dbReference>
<dbReference type="RefSeq" id="WP_203376102.1">
    <property type="nucleotide sequence ID" value="NZ_JAENHP010000003.1"/>
</dbReference>
<organism evidence="2 3">
    <name type="scientific">Paractinoplanes ovalisporus</name>
    <dbReference type="NCBI Taxonomy" id="2810368"/>
    <lineage>
        <taxon>Bacteria</taxon>
        <taxon>Bacillati</taxon>
        <taxon>Actinomycetota</taxon>
        <taxon>Actinomycetes</taxon>
        <taxon>Micromonosporales</taxon>
        <taxon>Micromonosporaceae</taxon>
        <taxon>Paractinoplanes</taxon>
    </lineage>
</organism>
<accession>A0ABS2A8N1</accession>
<evidence type="ECO:0000259" key="1">
    <source>
        <dbReference type="PROSITE" id="PS51747"/>
    </source>
</evidence>
<feature type="domain" description="CMP/dCMP-type deaminase" evidence="1">
    <location>
        <begin position="1"/>
        <end position="113"/>
    </location>
</feature>
<evidence type="ECO:0000313" key="2">
    <source>
        <dbReference type="EMBL" id="MBM2616196.1"/>
    </source>
</evidence>
<name>A0ABS2A8N1_9ACTN</name>
<dbReference type="InterPro" id="IPR016193">
    <property type="entry name" value="Cytidine_deaminase-like"/>
</dbReference>
<sequence>MTPDSLVQAALAVAEDGMTAGEMPIGAVLEMNGEIIATAYTRDVSLGRRLVHADLLAMTEADQKLGWTPRPGPLRLAVNLEPCLMCLGAAMALKVTDIYYALDSPADGGSAVAATWKPHPDLPWYQPPHITGGLHQAEARDQFHRYATAHPDTAFGRWAATLATS</sequence>
<reference evidence="2 3" key="1">
    <citation type="submission" date="2021-01" db="EMBL/GenBank/DDBJ databases">
        <title>Actinoplanes sp. nov. LDG1-06 isolated from lichen.</title>
        <authorList>
            <person name="Saeng-In P."/>
            <person name="Phongsopitanun W."/>
            <person name="Kanchanasin P."/>
            <person name="Yuki M."/>
            <person name="Kudo T."/>
            <person name="Ohkuma M."/>
            <person name="Tanasupawat S."/>
        </authorList>
    </citation>
    <scope>NUCLEOTIDE SEQUENCE [LARGE SCALE GENOMIC DNA]</scope>
    <source>
        <strain evidence="2 3">LDG1-06</strain>
    </source>
</reference>
<dbReference type="InterPro" id="IPR002125">
    <property type="entry name" value="CMP_dCMP_dom"/>
</dbReference>
<dbReference type="EMBL" id="JAENHP010000003">
    <property type="protein sequence ID" value="MBM2616196.1"/>
    <property type="molecule type" value="Genomic_DNA"/>
</dbReference>
<evidence type="ECO:0000313" key="3">
    <source>
        <dbReference type="Proteomes" id="UP000632138"/>
    </source>
</evidence>
<dbReference type="Proteomes" id="UP000632138">
    <property type="component" value="Unassembled WGS sequence"/>
</dbReference>